<dbReference type="PANTHER" id="PTHR30006">
    <property type="entry name" value="THIAMINE-BINDING PERIPLASMIC PROTEIN-RELATED"/>
    <property type="match status" value="1"/>
</dbReference>
<keyword evidence="1 2" id="KW-0732">Signal</keyword>
<evidence type="ECO:0000313" key="3">
    <source>
        <dbReference type="EMBL" id="EGC17159.1"/>
    </source>
</evidence>
<sequence>MRLKTVLAGVLAVWVQAALAATEVRLAVHDSYDLPKETITAFESANDAKVVILKMGDGNAMLNRLILTRNEGGVADAVYGLDNNTVAKAHAAGILAARQPASARTVVQLPHALAVDYGFVTLNYDKKWFAEKKLPLPKTLADLTQPAYRNLLVMPNPATSTPGLAFLLANIRGLGEEGAFAWWAKMRQNGVKVTQGWSDAYYKEFTLNGGARPLMVGYASSPAAEVFYSEGKLTQPNMGLLFLPGGSYLQIEGAAVLNHAKQPALAAKLVQHLQSAVVQKAIFRAMWVYPAVQGTPSDPMMRHSTVPQRPSLLPPAQVAQKQKDWVARWTRTVLK</sequence>
<gene>
    <name evidence="3" type="primary">tbpA</name>
    <name evidence="3" type="ORF">HMPREF9098_1414</name>
</gene>
<reference evidence="3 4" key="1">
    <citation type="submission" date="2011-01" db="EMBL/GenBank/DDBJ databases">
        <authorList>
            <person name="Muzny D."/>
            <person name="Qin X."/>
            <person name="Deng J."/>
            <person name="Jiang H."/>
            <person name="Liu Y."/>
            <person name="Qu J."/>
            <person name="Song X.-Z."/>
            <person name="Zhang L."/>
            <person name="Thornton R."/>
            <person name="Coyle M."/>
            <person name="Francisco L."/>
            <person name="Jackson L."/>
            <person name="Javaid M."/>
            <person name="Korchina V."/>
            <person name="Kovar C."/>
            <person name="Mata R."/>
            <person name="Mathew T."/>
            <person name="Ngo R."/>
            <person name="Nguyen L."/>
            <person name="Nguyen N."/>
            <person name="Okwuonu G."/>
            <person name="Ongeri F."/>
            <person name="Pham C."/>
            <person name="Simmons D."/>
            <person name="Wilczek-Boney K."/>
            <person name="Hale W."/>
            <person name="Jakkamsetti A."/>
            <person name="Pham P."/>
            <person name="Ruth R."/>
            <person name="San Lucas F."/>
            <person name="Warren J."/>
            <person name="Zhang J."/>
            <person name="Zhao Z."/>
            <person name="Zhou C."/>
            <person name="Zhu D."/>
            <person name="Lee S."/>
            <person name="Bess C."/>
            <person name="Blankenburg K."/>
            <person name="Forbes L."/>
            <person name="Fu Q."/>
            <person name="Gubbala S."/>
            <person name="Hirani K."/>
            <person name="Jayaseelan J.C."/>
            <person name="Lara F."/>
            <person name="Munidasa M."/>
            <person name="Palculict T."/>
            <person name="Patil S."/>
            <person name="Pu L.-L."/>
            <person name="Saada N."/>
            <person name="Tang L."/>
            <person name="Weissenberger G."/>
            <person name="Zhu Y."/>
            <person name="Hemphill L."/>
            <person name="Shang Y."/>
            <person name="Youmans B."/>
            <person name="Ayvaz T."/>
            <person name="Ross M."/>
            <person name="Santibanez J."/>
            <person name="Aqrawi P."/>
            <person name="Gross S."/>
            <person name="Joshi V."/>
            <person name="Fowler G."/>
            <person name="Nazareth L."/>
            <person name="Reid J."/>
            <person name="Worley K."/>
            <person name="Petrosino J."/>
            <person name="Highlander S."/>
            <person name="Gibbs R."/>
        </authorList>
    </citation>
    <scope>NUCLEOTIDE SEQUENCE [LARGE SCALE GENOMIC DNA]</scope>
    <source>
        <strain evidence="3 4">ATCC 33394</strain>
    </source>
</reference>
<proteinExistence type="predicted"/>
<dbReference type="PANTHER" id="PTHR30006:SF2">
    <property type="entry name" value="ABC TRANSPORTER SUBSTRATE-BINDING PROTEIN"/>
    <property type="match status" value="1"/>
</dbReference>
<dbReference type="Proteomes" id="UP000004088">
    <property type="component" value="Unassembled WGS sequence"/>
</dbReference>
<protein>
    <submittedName>
        <fullName evidence="3">ABC transporter, substrate-binding protein, thiB family</fullName>
    </submittedName>
</protein>
<organism evidence="3 4">
    <name type="scientific">Kingella denitrificans ATCC 33394</name>
    <dbReference type="NCBI Taxonomy" id="888741"/>
    <lineage>
        <taxon>Bacteria</taxon>
        <taxon>Pseudomonadati</taxon>
        <taxon>Pseudomonadota</taxon>
        <taxon>Betaproteobacteria</taxon>
        <taxon>Neisseriales</taxon>
        <taxon>Neisseriaceae</taxon>
        <taxon>Kingella</taxon>
    </lineage>
</organism>
<feature type="signal peptide" evidence="2">
    <location>
        <begin position="1"/>
        <end position="20"/>
    </location>
</feature>
<dbReference type="EMBL" id="AEWV01000022">
    <property type="protein sequence ID" value="EGC17159.1"/>
    <property type="molecule type" value="Genomic_DNA"/>
</dbReference>
<evidence type="ECO:0000256" key="2">
    <source>
        <dbReference type="SAM" id="SignalP"/>
    </source>
</evidence>
<dbReference type="Gene3D" id="3.40.190.10">
    <property type="entry name" value="Periplasmic binding protein-like II"/>
    <property type="match status" value="2"/>
</dbReference>
<dbReference type="GO" id="GO:0015888">
    <property type="term" value="P:thiamine transport"/>
    <property type="evidence" value="ECO:0007669"/>
    <property type="project" value="InterPro"/>
</dbReference>
<dbReference type="STRING" id="888741.HMPREF9098_1414"/>
<keyword evidence="4" id="KW-1185">Reference proteome</keyword>
<dbReference type="SUPFAM" id="SSF53850">
    <property type="entry name" value="Periplasmic binding protein-like II"/>
    <property type="match status" value="1"/>
</dbReference>
<feature type="chain" id="PRO_5003247590" evidence="2">
    <location>
        <begin position="21"/>
        <end position="335"/>
    </location>
</feature>
<evidence type="ECO:0000256" key="1">
    <source>
        <dbReference type="ARBA" id="ARBA00022729"/>
    </source>
</evidence>
<dbReference type="NCBIfam" id="TIGR01254">
    <property type="entry name" value="sfuA"/>
    <property type="match status" value="1"/>
</dbReference>
<dbReference type="AlphaFoldDB" id="F0EZY0"/>
<evidence type="ECO:0000313" key="4">
    <source>
        <dbReference type="Proteomes" id="UP000004088"/>
    </source>
</evidence>
<dbReference type="InterPro" id="IPR005948">
    <property type="entry name" value="ThiB-like"/>
</dbReference>
<dbReference type="GO" id="GO:0030288">
    <property type="term" value="C:outer membrane-bounded periplasmic space"/>
    <property type="evidence" value="ECO:0007669"/>
    <property type="project" value="TreeGrafter"/>
</dbReference>
<name>F0EZY0_9NEIS</name>
<dbReference type="GO" id="GO:0030976">
    <property type="term" value="F:thiamine pyrophosphate binding"/>
    <property type="evidence" value="ECO:0007669"/>
    <property type="project" value="TreeGrafter"/>
</dbReference>
<accession>F0EZY0</accession>
<dbReference type="GO" id="GO:0030975">
    <property type="term" value="F:thiamine binding"/>
    <property type="evidence" value="ECO:0007669"/>
    <property type="project" value="InterPro"/>
</dbReference>
<dbReference type="Pfam" id="PF13343">
    <property type="entry name" value="SBP_bac_6"/>
    <property type="match status" value="1"/>
</dbReference>
<dbReference type="RefSeq" id="WP_003783035.1">
    <property type="nucleotide sequence ID" value="NZ_GL870929.1"/>
</dbReference>
<comment type="caution">
    <text evidence="3">The sequence shown here is derived from an EMBL/GenBank/DDBJ whole genome shotgun (WGS) entry which is preliminary data.</text>
</comment>
<dbReference type="HOGENOM" id="CLU_026974_6_1_4"/>